<evidence type="ECO:0000313" key="2">
    <source>
        <dbReference type="Proteomes" id="UP001257234"/>
    </source>
</evidence>
<dbReference type="RefSeq" id="WP_309561478.1">
    <property type="nucleotide sequence ID" value="NZ_JAVJIU010000003.1"/>
</dbReference>
<name>A0ABU1EQE0_9FLAO</name>
<dbReference type="EMBL" id="JAVJIU010000003">
    <property type="protein sequence ID" value="MDR5590602.1"/>
    <property type="molecule type" value="Genomic_DNA"/>
</dbReference>
<gene>
    <name evidence="1" type="ORF">RE431_08120</name>
</gene>
<comment type="caution">
    <text evidence="1">The sequence shown here is derived from an EMBL/GenBank/DDBJ whole genome shotgun (WGS) entry which is preliminary data.</text>
</comment>
<evidence type="ECO:0000313" key="1">
    <source>
        <dbReference type="EMBL" id="MDR5590602.1"/>
    </source>
</evidence>
<keyword evidence="2" id="KW-1185">Reference proteome</keyword>
<protein>
    <submittedName>
        <fullName evidence="1">GAF domain-containing protein</fullName>
    </submittedName>
</protein>
<proteinExistence type="predicted"/>
<dbReference type="Proteomes" id="UP001257234">
    <property type="component" value="Unassembled WGS sequence"/>
</dbReference>
<sequence>MMQQLKDFPFDIHISFHKVIEQYEEEVKEIESSISKEYMENMLKYIADYPELTEGFEDPKLLKKYREPIKILLDDLFPSILTNNEIKAAAVPFHNILFNSSKRLTQILEDAGEDFEITFRNMDKDLIYVFACIQILRQYYKYEVDISRPMYYDIPDADGIKRHYRIAMNADFVEIFKKDNAPEITQKDVDVLLQNVDDLELWKEKFPPNSYIFKGFTIVNLTDVTIDDAISELKTTLLFEEVNEAEELEKLQEIFRSIYKIPDLRVGFTVFNRRDMVFERMENDDAKSFILDDKLVNDCDTGICERGFQKLIEDNSYFTISNVDNYLKKNKNLLAKNLKKNKVKSCLLAPIAKNGRLLGILELASERKNELNSINAIKLDDILPYIVTTVERNRNDFENRVKAVIQSECTSIHPSVLWVFEKEAKKFIKDYDKDGLASFKDISFKDVYPLYGQIDIVASSEARNDAIKKDLLDQLEIILDIIKKAYDIEELPIYDQVKYRISDFKEELQDHLNASSEQKVFNLLKKEVNPLMSHLKKQSEDIKKLVEEYTNKLNPETGLVYNHRKKYDETVQQINRTMSRYIDRKQIQAQEIYPHYFERYKTDGVDHNMYIGSSMANKRPFNKVYLFNLRLWQLSTMCEMENRFYQLQENTPIKLEAASLILVYNSTMSIRYRMDEKKFDVDGTYNARYEIIKKRIDKAFVKGTEERVTQKGKMTIVYSQSSDEREYLQYIKYLQARNYFGDEIELLELEDVQGVVGLKAIRVNILYSPDRNHPENTINYEDLMEELH</sequence>
<organism evidence="1 2">
    <name type="scientific">Christiangramia sediminicola</name>
    <dbReference type="NCBI Taxonomy" id="3073267"/>
    <lineage>
        <taxon>Bacteria</taxon>
        <taxon>Pseudomonadati</taxon>
        <taxon>Bacteroidota</taxon>
        <taxon>Flavobacteriia</taxon>
        <taxon>Flavobacteriales</taxon>
        <taxon>Flavobacteriaceae</taxon>
        <taxon>Christiangramia</taxon>
    </lineage>
</organism>
<accession>A0ABU1EQE0</accession>
<reference evidence="2" key="1">
    <citation type="submission" date="2023-07" db="EMBL/GenBank/DDBJ databases">
        <title>Christiangramia sp. SM2212., a novel bacterium of the family Flavobacteriaceae isolated from the sea sediment.</title>
        <authorList>
            <person name="Wang J."/>
            <person name="Zhang X."/>
        </authorList>
    </citation>
    <scope>NUCLEOTIDE SEQUENCE [LARGE SCALE GENOMIC DNA]</scope>
    <source>
        <strain evidence="2">SM2212</strain>
    </source>
</reference>